<dbReference type="AlphaFoldDB" id="A0A1I7TKQ3"/>
<organism evidence="1 2">
    <name type="scientific">Caenorhabditis tropicalis</name>
    <dbReference type="NCBI Taxonomy" id="1561998"/>
    <lineage>
        <taxon>Eukaryota</taxon>
        <taxon>Metazoa</taxon>
        <taxon>Ecdysozoa</taxon>
        <taxon>Nematoda</taxon>
        <taxon>Chromadorea</taxon>
        <taxon>Rhabditida</taxon>
        <taxon>Rhabditina</taxon>
        <taxon>Rhabditomorpha</taxon>
        <taxon>Rhabditoidea</taxon>
        <taxon>Rhabditidae</taxon>
        <taxon>Peloderinae</taxon>
        <taxon>Caenorhabditis</taxon>
    </lineage>
</organism>
<evidence type="ECO:0000313" key="1">
    <source>
        <dbReference type="Proteomes" id="UP000095282"/>
    </source>
</evidence>
<dbReference type="Proteomes" id="UP000095282">
    <property type="component" value="Unplaced"/>
</dbReference>
<name>A0A1I7TKQ3_9PELO</name>
<evidence type="ECO:0000313" key="2">
    <source>
        <dbReference type="WBParaSite" id="Csp11.Scaffold627.g6871.t1"/>
    </source>
</evidence>
<proteinExistence type="predicted"/>
<reference evidence="2" key="1">
    <citation type="submission" date="2016-11" db="UniProtKB">
        <authorList>
            <consortium name="WormBaseParasite"/>
        </authorList>
    </citation>
    <scope>IDENTIFICATION</scope>
</reference>
<keyword evidence="1" id="KW-1185">Reference proteome</keyword>
<protein>
    <submittedName>
        <fullName evidence="2">Uncharacterized protein</fullName>
    </submittedName>
</protein>
<accession>A0A1I7TKQ3</accession>
<dbReference type="WBParaSite" id="Csp11.Scaffold627.g6871.t1">
    <property type="protein sequence ID" value="Csp11.Scaffold627.g6871.t1"/>
    <property type="gene ID" value="Csp11.Scaffold627.g6871"/>
</dbReference>
<sequence length="66" mass="7296">MLSLDLFSSYYCRPPAHTYTGPSHTPFSMGRPLDERTKTQKIWVAGHGEDCAPPTAVSRPSTPSFI</sequence>